<dbReference type="GO" id="GO:0016746">
    <property type="term" value="F:acyltransferase activity"/>
    <property type="evidence" value="ECO:0007669"/>
    <property type="project" value="UniProtKB-KW"/>
</dbReference>
<dbReference type="InterPro" id="IPR023213">
    <property type="entry name" value="CAT-like_dom_sf"/>
</dbReference>
<comment type="similarity">
    <text evidence="1">Belongs to the plant acyltransferase family.</text>
</comment>
<evidence type="ECO:0000256" key="2">
    <source>
        <dbReference type="ARBA" id="ARBA00022679"/>
    </source>
</evidence>
<sequence length="461" mass="50709">MEIEVISTEFIKPSNPTPDNLKIHKLSLLDQLMHSRYSALVFFYQGHDTTLSTSQISRTLKSSLSQTLTRFYPFAGKIKDRLSIECDDGGIPFSVARAQSSLSRFLDRPDPRAIQDFLPRATFKLVDTGSRVAMVQMTAFACGGIAVGMLVAHVVADGVGMSTFLKAWAARAHESMDDVWPDFDTTLSLFPQYEAFPEKLSFASVYAPCYQRGWCGARRLVFDASAIARMKDKATSSRLQKPSRVEAVSALICKSMMAAVRPKPKAMLMAHYVDLRRRATPTIPNYAVGNHLFLAVARFCPTESNDLAIIAGRLREATARVDGDLVKGLQGEGGFLKLREAVGEIKEVISGGMNGGGGGNINNNKLDYLGFTSMCNFGLYEINFGWGNPAWVTSIGLPGKKPIEIPNINYVFLSDTRCGNGIEAWILSDENRLLALEKDPEILEFAVVDPSPLKMLLKSNL</sequence>
<dbReference type="Pfam" id="PF02458">
    <property type="entry name" value="Transferase"/>
    <property type="match status" value="1"/>
</dbReference>
<name>A0ABD3K732_EUCGL</name>
<dbReference type="PANTHER" id="PTHR31623">
    <property type="entry name" value="F21J9.9"/>
    <property type="match status" value="1"/>
</dbReference>
<evidence type="ECO:0000313" key="4">
    <source>
        <dbReference type="EMBL" id="KAL3734379.1"/>
    </source>
</evidence>
<dbReference type="Proteomes" id="UP001634007">
    <property type="component" value="Unassembled WGS sequence"/>
</dbReference>
<keyword evidence="3" id="KW-0012">Acyltransferase</keyword>
<dbReference type="AlphaFoldDB" id="A0ABD3K732"/>
<gene>
    <name evidence="4" type="ORF">ACJRO7_023694</name>
</gene>
<reference evidence="4 5" key="1">
    <citation type="submission" date="2024-11" db="EMBL/GenBank/DDBJ databases">
        <title>Chromosome-level genome assembly of Eucalyptus globulus Labill. provides insights into its genome evolution.</title>
        <authorList>
            <person name="Li X."/>
        </authorList>
    </citation>
    <scope>NUCLEOTIDE SEQUENCE [LARGE SCALE GENOMIC DNA]</scope>
    <source>
        <strain evidence="4">CL2024</strain>
        <tissue evidence="4">Fresh tender leaves</tissue>
    </source>
</reference>
<dbReference type="PANTHER" id="PTHR31623:SF33">
    <property type="entry name" value="STEMMADENINE O-ACETYLTRANSFERASE-LIKE"/>
    <property type="match status" value="1"/>
</dbReference>
<dbReference type="Gene3D" id="3.30.559.10">
    <property type="entry name" value="Chloramphenicol acetyltransferase-like domain"/>
    <property type="match status" value="2"/>
</dbReference>
<keyword evidence="5" id="KW-1185">Reference proteome</keyword>
<evidence type="ECO:0000256" key="1">
    <source>
        <dbReference type="ARBA" id="ARBA00009861"/>
    </source>
</evidence>
<keyword evidence="2" id="KW-0808">Transferase</keyword>
<dbReference type="EMBL" id="JBJKBG010000006">
    <property type="protein sequence ID" value="KAL3734379.1"/>
    <property type="molecule type" value="Genomic_DNA"/>
</dbReference>
<proteinExistence type="inferred from homology"/>
<organism evidence="4 5">
    <name type="scientific">Eucalyptus globulus</name>
    <name type="common">Tasmanian blue gum</name>
    <dbReference type="NCBI Taxonomy" id="34317"/>
    <lineage>
        <taxon>Eukaryota</taxon>
        <taxon>Viridiplantae</taxon>
        <taxon>Streptophyta</taxon>
        <taxon>Embryophyta</taxon>
        <taxon>Tracheophyta</taxon>
        <taxon>Spermatophyta</taxon>
        <taxon>Magnoliopsida</taxon>
        <taxon>eudicotyledons</taxon>
        <taxon>Gunneridae</taxon>
        <taxon>Pentapetalae</taxon>
        <taxon>rosids</taxon>
        <taxon>malvids</taxon>
        <taxon>Myrtales</taxon>
        <taxon>Myrtaceae</taxon>
        <taxon>Myrtoideae</taxon>
        <taxon>Eucalypteae</taxon>
        <taxon>Eucalyptus</taxon>
    </lineage>
</organism>
<protein>
    <submittedName>
        <fullName evidence="4">Uncharacterized protein</fullName>
    </submittedName>
</protein>
<evidence type="ECO:0000256" key="3">
    <source>
        <dbReference type="ARBA" id="ARBA00023315"/>
    </source>
</evidence>
<evidence type="ECO:0000313" key="5">
    <source>
        <dbReference type="Proteomes" id="UP001634007"/>
    </source>
</evidence>
<accession>A0ABD3K732</accession>
<comment type="caution">
    <text evidence="4">The sequence shown here is derived from an EMBL/GenBank/DDBJ whole genome shotgun (WGS) entry which is preliminary data.</text>
</comment>